<accession>A0AAV8ZSE5</accession>
<sequence>MSTATREIARKLTSDWNREIKLDSGPSPICRYKGDLAAWRHHGYIQVSKSVQNFCTGSTYEGNYDSLGFAGLGEFVYPHGKYVVKRFIP</sequence>
<reference evidence="1" key="1">
    <citation type="journal article" date="2023" name="Insect Mol. Biol.">
        <title>Genome sequencing provides insights into the evolution of gene families encoding plant cell wall-degrading enzymes in longhorned beetles.</title>
        <authorList>
            <person name="Shin N.R."/>
            <person name="Okamura Y."/>
            <person name="Kirsch R."/>
            <person name="Pauchet Y."/>
        </authorList>
    </citation>
    <scope>NUCLEOTIDE SEQUENCE</scope>
    <source>
        <strain evidence="1">RBIC_L_NR</strain>
    </source>
</reference>
<name>A0AAV8ZSE5_9CUCU</name>
<keyword evidence="2" id="KW-1185">Reference proteome</keyword>
<dbReference type="AlphaFoldDB" id="A0AAV8ZSE5"/>
<organism evidence="1 2">
    <name type="scientific">Rhamnusium bicolor</name>
    <dbReference type="NCBI Taxonomy" id="1586634"/>
    <lineage>
        <taxon>Eukaryota</taxon>
        <taxon>Metazoa</taxon>
        <taxon>Ecdysozoa</taxon>
        <taxon>Arthropoda</taxon>
        <taxon>Hexapoda</taxon>
        <taxon>Insecta</taxon>
        <taxon>Pterygota</taxon>
        <taxon>Neoptera</taxon>
        <taxon>Endopterygota</taxon>
        <taxon>Coleoptera</taxon>
        <taxon>Polyphaga</taxon>
        <taxon>Cucujiformia</taxon>
        <taxon>Chrysomeloidea</taxon>
        <taxon>Cerambycidae</taxon>
        <taxon>Lepturinae</taxon>
        <taxon>Rhagiini</taxon>
        <taxon>Rhamnusium</taxon>
    </lineage>
</organism>
<proteinExistence type="predicted"/>
<comment type="caution">
    <text evidence="1">The sequence shown here is derived from an EMBL/GenBank/DDBJ whole genome shotgun (WGS) entry which is preliminary data.</text>
</comment>
<evidence type="ECO:0000313" key="2">
    <source>
        <dbReference type="Proteomes" id="UP001162156"/>
    </source>
</evidence>
<gene>
    <name evidence="1" type="ORF">NQ314_002028</name>
</gene>
<dbReference type="EMBL" id="JANEYF010000625">
    <property type="protein sequence ID" value="KAJ8968936.1"/>
    <property type="molecule type" value="Genomic_DNA"/>
</dbReference>
<protein>
    <submittedName>
        <fullName evidence="1">Uncharacterized protein</fullName>
    </submittedName>
</protein>
<evidence type="ECO:0000313" key="1">
    <source>
        <dbReference type="EMBL" id="KAJ8968936.1"/>
    </source>
</evidence>
<dbReference type="Proteomes" id="UP001162156">
    <property type="component" value="Unassembled WGS sequence"/>
</dbReference>